<dbReference type="AlphaFoldDB" id="A0A914XJ37"/>
<dbReference type="PANTHER" id="PTHR31532">
    <property type="entry name" value="BIORIENTATION OF CHROMOSOMES IN CELL DIVISION 1 FAMILY MEMBER"/>
    <property type="match status" value="1"/>
</dbReference>
<accession>A0A914XJ37</accession>
<dbReference type="InterPro" id="IPR055264">
    <property type="entry name" value="BOD1/SHG1_dom"/>
</dbReference>
<keyword evidence="3" id="KW-1185">Reference proteome</keyword>
<organism evidence="3 4">
    <name type="scientific">Plectus sambesii</name>
    <dbReference type="NCBI Taxonomy" id="2011161"/>
    <lineage>
        <taxon>Eukaryota</taxon>
        <taxon>Metazoa</taxon>
        <taxon>Ecdysozoa</taxon>
        <taxon>Nematoda</taxon>
        <taxon>Chromadorea</taxon>
        <taxon>Plectida</taxon>
        <taxon>Plectina</taxon>
        <taxon>Plectoidea</taxon>
        <taxon>Plectidae</taxon>
        <taxon>Plectus</taxon>
    </lineage>
</organism>
<dbReference type="Proteomes" id="UP000887566">
    <property type="component" value="Unplaced"/>
</dbReference>
<dbReference type="WBParaSite" id="PSAMB.scaffold8958size5553.g31960.t1">
    <property type="protein sequence ID" value="PSAMB.scaffold8958size5553.g31960.t1"/>
    <property type="gene ID" value="PSAMB.scaffold8958size5553.g31960"/>
</dbReference>
<feature type="compositionally biased region" description="Low complexity" evidence="1">
    <location>
        <begin position="240"/>
        <end position="275"/>
    </location>
</feature>
<evidence type="ECO:0000313" key="4">
    <source>
        <dbReference type="WBParaSite" id="PSAMB.scaffold8958size5553.g31960.t1"/>
    </source>
</evidence>
<feature type="compositionally biased region" description="Low complexity" evidence="1">
    <location>
        <begin position="184"/>
        <end position="199"/>
    </location>
</feature>
<dbReference type="GO" id="GO:0048188">
    <property type="term" value="C:Set1C/COMPASS complex"/>
    <property type="evidence" value="ECO:0007669"/>
    <property type="project" value="TreeGrafter"/>
</dbReference>
<dbReference type="PANTHER" id="PTHR31532:SF10">
    <property type="entry name" value="BIORIENTATION OF CHROMOSOMES IN CELL DIVISION PROTEIN 1-LIKE 1"/>
    <property type="match status" value="1"/>
</dbReference>
<feature type="domain" description="BOD1/SHG1" evidence="2">
    <location>
        <begin position="13"/>
        <end position="109"/>
    </location>
</feature>
<dbReference type="Pfam" id="PF05205">
    <property type="entry name" value="COMPASS-Shg1"/>
    <property type="match status" value="1"/>
</dbReference>
<evidence type="ECO:0000259" key="2">
    <source>
        <dbReference type="Pfam" id="PF05205"/>
    </source>
</evidence>
<feature type="region of interest" description="Disordered" evidence="1">
    <location>
        <begin position="178"/>
        <end position="395"/>
    </location>
</feature>
<feature type="compositionally biased region" description="Basic residues" evidence="1">
    <location>
        <begin position="345"/>
        <end position="355"/>
    </location>
</feature>
<protein>
    <recommendedName>
        <fullName evidence="2">BOD1/SHG1 domain-containing protein</fullName>
    </recommendedName>
</protein>
<dbReference type="GO" id="GO:0031297">
    <property type="term" value="P:replication fork processing"/>
    <property type="evidence" value="ECO:0007669"/>
    <property type="project" value="TreeGrafter"/>
</dbReference>
<evidence type="ECO:0000313" key="3">
    <source>
        <dbReference type="Proteomes" id="UP000887566"/>
    </source>
</evidence>
<reference evidence="4" key="1">
    <citation type="submission" date="2022-11" db="UniProtKB">
        <authorList>
            <consortium name="WormBaseParasite"/>
        </authorList>
    </citation>
    <scope>IDENTIFICATION</scope>
</reference>
<name>A0A914XJ37_9BILA</name>
<proteinExistence type="predicted"/>
<evidence type="ECO:0000256" key="1">
    <source>
        <dbReference type="SAM" id="MobiDB-lite"/>
    </source>
</evidence>
<sequence length="395" mass="43419">MTARTNAETTASIVDQIKRQGVFDDFRKGCLSELEDNQQYKELIARVESFVNGFLANINPDDPHTNKHRVREQLRSKLTSQDFFHRSINSIIQQLINRPKVDSDLVPQVELATYRHFGLKPPDRLVGTNEVEEAQKAVESQDTHAPHNEDQVDIDEGAELEVQFESVDDMNEQNMEIDSDAEQQDSSSSVHSQSVPDDVGSLPSESKPLEQADNEGDDQKAATSTDDSGKSDAVDQPAGTEQPSQESPSQESPSQESPSQESSAAASSEAQSTEESAVEDEKKEVEPFVDSVIEALQPISPDSSSNSRPDDGGDGGDTVHQDSPSTSLAEYLQPISPESEDKPERAKKRRGRAPKQPKLEEAAAVSAPTVDTPEDTDSGRRKRPTRNRRPTDPDF</sequence>